<comment type="caution">
    <text evidence="3">The sequence shown here is derived from an EMBL/GenBank/DDBJ whole genome shotgun (WGS) entry which is preliminary data.</text>
</comment>
<keyword evidence="4" id="KW-1185">Reference proteome</keyword>
<feature type="domain" description="Sieve element occlusion C-terminal" evidence="2">
    <location>
        <begin position="503"/>
        <end position="733"/>
    </location>
</feature>
<dbReference type="EMBL" id="WJXA01000008">
    <property type="protein sequence ID" value="KAF7134700.1"/>
    <property type="molecule type" value="Genomic_DNA"/>
</dbReference>
<organism evidence="3 4">
    <name type="scientific">Rhododendron simsii</name>
    <name type="common">Sims's rhododendron</name>
    <dbReference type="NCBI Taxonomy" id="118357"/>
    <lineage>
        <taxon>Eukaryota</taxon>
        <taxon>Viridiplantae</taxon>
        <taxon>Streptophyta</taxon>
        <taxon>Embryophyta</taxon>
        <taxon>Tracheophyta</taxon>
        <taxon>Spermatophyta</taxon>
        <taxon>Magnoliopsida</taxon>
        <taxon>eudicotyledons</taxon>
        <taxon>Gunneridae</taxon>
        <taxon>Pentapetalae</taxon>
        <taxon>asterids</taxon>
        <taxon>Ericales</taxon>
        <taxon>Ericaceae</taxon>
        <taxon>Ericoideae</taxon>
        <taxon>Rhodoreae</taxon>
        <taxon>Rhododendron</taxon>
    </lineage>
</organism>
<protein>
    <recommendedName>
        <fullName evidence="5">Protein SIEVE ELEMENT OCCLUSION B-like</fullName>
    </recommendedName>
</protein>
<proteinExistence type="predicted"/>
<evidence type="ECO:0008006" key="5">
    <source>
        <dbReference type="Google" id="ProtNLM"/>
    </source>
</evidence>
<accession>A0A834GII9</accession>
<dbReference type="InterPro" id="IPR027944">
    <property type="entry name" value="SEO_C"/>
</dbReference>
<gene>
    <name evidence="3" type="ORF">RHSIM_Rhsim08G0180500</name>
</gene>
<dbReference type="Pfam" id="PF14576">
    <property type="entry name" value="SEO_N"/>
    <property type="match status" value="1"/>
</dbReference>
<evidence type="ECO:0000259" key="2">
    <source>
        <dbReference type="Pfam" id="PF14577"/>
    </source>
</evidence>
<reference evidence="3" key="1">
    <citation type="submission" date="2019-11" db="EMBL/GenBank/DDBJ databases">
        <authorList>
            <person name="Liu Y."/>
            <person name="Hou J."/>
            <person name="Li T.-Q."/>
            <person name="Guan C.-H."/>
            <person name="Wu X."/>
            <person name="Wu H.-Z."/>
            <person name="Ling F."/>
            <person name="Zhang R."/>
            <person name="Shi X.-G."/>
            <person name="Ren J.-P."/>
            <person name="Chen E.-F."/>
            <person name="Sun J.-M."/>
        </authorList>
    </citation>
    <scope>NUCLEOTIDE SEQUENCE</scope>
    <source>
        <strain evidence="3">Adult_tree_wgs_1</strain>
        <tissue evidence="3">Leaves</tissue>
    </source>
</reference>
<dbReference type="Pfam" id="PF14577">
    <property type="entry name" value="SEO_C"/>
    <property type="match status" value="1"/>
</dbReference>
<dbReference type="OrthoDB" id="1895250at2759"/>
<evidence type="ECO:0000313" key="4">
    <source>
        <dbReference type="Proteomes" id="UP000626092"/>
    </source>
</evidence>
<dbReference type="PANTHER" id="PTHR33232">
    <property type="entry name" value="PROTEIN SIEVE ELEMENT OCCLUSION B-LIKE"/>
    <property type="match status" value="1"/>
</dbReference>
<evidence type="ECO:0000313" key="3">
    <source>
        <dbReference type="EMBL" id="KAF7134700.1"/>
    </source>
</evidence>
<dbReference type="Proteomes" id="UP000626092">
    <property type="component" value="Unassembled WGS sequence"/>
</dbReference>
<name>A0A834GII9_RHOSS</name>
<dbReference type="InterPro" id="IPR039299">
    <property type="entry name" value="SEOA"/>
</dbReference>
<dbReference type="AlphaFoldDB" id="A0A834GII9"/>
<feature type="domain" description="Sieve element occlusion N-terminal" evidence="1">
    <location>
        <begin position="50"/>
        <end position="336"/>
    </location>
</feature>
<evidence type="ECO:0000259" key="1">
    <source>
        <dbReference type="Pfam" id="PF14576"/>
    </source>
</evidence>
<dbReference type="InterPro" id="IPR027942">
    <property type="entry name" value="SEO_N"/>
</dbReference>
<dbReference type="PANTHER" id="PTHR33232:SF12">
    <property type="entry name" value="PROTEIN SIEVE ELEMENT OCCLUSION B-LIKE"/>
    <property type="match status" value="1"/>
</dbReference>
<dbReference type="GO" id="GO:0010088">
    <property type="term" value="P:phloem development"/>
    <property type="evidence" value="ECO:0007669"/>
    <property type="project" value="InterPro"/>
</dbReference>
<sequence length="734" mass="82515">MFAKFAQATKTQQQNNIDIVRFGTVSLATKMQQQSNIDIGRFGTISSSASDDSALMKQILSTHSPHGHEVDVKPILPVIKDVLQQANLSMDSIITSGTRDRADALVEKTAVAGFDGMLKEDASIINKISCELTCKCSGGDDAHSTAMTIFNNLSIYSWDAKVVISLAAFAANYGEFWLMAQLSTTNPLAKSVSILKQLSSIKAHASSLKSRVDPINNLLHNAILKVIDCIFQFKELPPQYISHERPPAPLATAMALFPAAAYWTIRSIVVCSTQTTSLLGMSNEQIKPTEALELSSLAEKLANIQLHLSSLLQDCQAHIDENKRYKRFCHLFEMVHIEDNMTILKELISLKDDKQQKPLLGGSTKKRLGMEEVLKKKTVVLLISDLDHIAEEELFALKRTYDEAKTKSDLQYEIVWIPVVDRSTDEEASRKKFEQLQVKMSWYTVADPWLLDPAFIRYIKEEWHFSKKLILVALDPQGKVVCNNALHMFMVWGNVAYPFTVAKEESLWKEETWKLELLLDGNYPAISDWISQGKHICLYGGADLDWVRNFTAAAKDFAKTAGITLEMIYVGKSKANERVKKITSTITAEKLSHCLTYPTYISYFWTRLQSLWYSRTQHGKTPENDRILQEVVAMLSFDGSEQGWALISNGSSEMVRANGDTILNIFKESKLSAEEAKQKGFVLVLGDLIKKSRPPHHCNKVLLPWTSTGTPEKLPCADCARPMEKYFLYRCCTD</sequence>